<evidence type="ECO:0000313" key="11">
    <source>
        <dbReference type="Proteomes" id="UP000077667"/>
    </source>
</evidence>
<dbReference type="NCBIfam" id="TIGR04056">
    <property type="entry name" value="OMP_RagA_SusC"/>
    <property type="match status" value="1"/>
</dbReference>
<evidence type="ECO:0000313" key="10">
    <source>
        <dbReference type="EMBL" id="ANH81220.1"/>
    </source>
</evidence>
<name>A0A1A9I3C5_9BACT</name>
<evidence type="ECO:0000256" key="4">
    <source>
        <dbReference type="ARBA" id="ARBA00022692"/>
    </source>
</evidence>
<keyword evidence="3 7" id="KW-1134">Transmembrane beta strand</keyword>
<dbReference type="EMBL" id="CP015772">
    <property type="protein sequence ID" value="ANH81220.1"/>
    <property type="molecule type" value="Genomic_DNA"/>
</dbReference>
<comment type="similarity">
    <text evidence="7">Belongs to the TonB-dependent receptor family.</text>
</comment>
<dbReference type="InterPro" id="IPR023997">
    <property type="entry name" value="TonB-dep_OMP_SusC/RagA_CS"/>
</dbReference>
<dbReference type="InterPro" id="IPR012910">
    <property type="entry name" value="Plug_dom"/>
</dbReference>
<evidence type="ECO:0000256" key="2">
    <source>
        <dbReference type="ARBA" id="ARBA00022448"/>
    </source>
</evidence>
<dbReference type="InterPro" id="IPR037066">
    <property type="entry name" value="Plug_dom_sf"/>
</dbReference>
<dbReference type="InterPro" id="IPR036942">
    <property type="entry name" value="Beta-barrel_TonB_sf"/>
</dbReference>
<feature type="signal peptide" evidence="8">
    <location>
        <begin position="1"/>
        <end position="34"/>
    </location>
</feature>
<keyword evidence="11" id="KW-1185">Reference proteome</keyword>
<evidence type="ECO:0000259" key="9">
    <source>
        <dbReference type="Pfam" id="PF07715"/>
    </source>
</evidence>
<gene>
    <name evidence="10" type="ORF">A8C56_09700</name>
</gene>
<feature type="chain" id="PRO_5008389776" description="TonB-dependent receptor plug domain-containing protein" evidence="8">
    <location>
        <begin position="35"/>
        <end position="1057"/>
    </location>
</feature>
<dbReference type="PROSITE" id="PS52016">
    <property type="entry name" value="TONB_DEPENDENT_REC_3"/>
    <property type="match status" value="1"/>
</dbReference>
<keyword evidence="6 7" id="KW-0998">Cell outer membrane</keyword>
<evidence type="ECO:0000256" key="3">
    <source>
        <dbReference type="ARBA" id="ARBA00022452"/>
    </source>
</evidence>
<proteinExistence type="inferred from homology"/>
<protein>
    <recommendedName>
        <fullName evidence="9">TonB-dependent receptor plug domain-containing protein</fullName>
    </recommendedName>
</protein>
<evidence type="ECO:0000256" key="7">
    <source>
        <dbReference type="PROSITE-ProRule" id="PRU01360"/>
    </source>
</evidence>
<organism evidence="10 11">
    <name type="scientific">Niabella ginsenosidivorans</name>
    <dbReference type="NCBI Taxonomy" id="1176587"/>
    <lineage>
        <taxon>Bacteria</taxon>
        <taxon>Pseudomonadati</taxon>
        <taxon>Bacteroidota</taxon>
        <taxon>Chitinophagia</taxon>
        <taxon>Chitinophagales</taxon>
        <taxon>Chitinophagaceae</taxon>
        <taxon>Niabella</taxon>
    </lineage>
</organism>
<reference evidence="10 11" key="1">
    <citation type="submission" date="2016-05" db="EMBL/GenBank/DDBJ databases">
        <title>Niabella ginsenosidivorans BS26 whole genome sequencing.</title>
        <authorList>
            <person name="Im W.T."/>
            <person name="Siddiqi M.Z."/>
        </authorList>
    </citation>
    <scope>NUCLEOTIDE SEQUENCE [LARGE SCALE GENOMIC DNA]</scope>
    <source>
        <strain evidence="10 11">BS26</strain>
    </source>
</reference>
<keyword evidence="2 7" id="KW-0813">Transport</keyword>
<dbReference type="AlphaFoldDB" id="A0A1A9I3C5"/>
<keyword evidence="8" id="KW-0732">Signal</keyword>
<dbReference type="OrthoDB" id="9768177at2"/>
<dbReference type="STRING" id="1176587.A8C56_09700"/>
<keyword evidence="4 7" id="KW-0812">Transmembrane</keyword>
<dbReference type="FunFam" id="2.170.130.10:FF:000008">
    <property type="entry name" value="SusC/RagA family TonB-linked outer membrane protein"/>
    <property type="match status" value="1"/>
</dbReference>
<dbReference type="Pfam" id="PF13715">
    <property type="entry name" value="CarbopepD_reg_2"/>
    <property type="match status" value="1"/>
</dbReference>
<comment type="subcellular location">
    <subcellularLocation>
        <location evidence="1 7">Cell outer membrane</location>
        <topology evidence="1 7">Multi-pass membrane protein</topology>
    </subcellularLocation>
</comment>
<feature type="domain" description="TonB-dependent receptor plug" evidence="9">
    <location>
        <begin position="129"/>
        <end position="244"/>
    </location>
</feature>
<evidence type="ECO:0000256" key="6">
    <source>
        <dbReference type="ARBA" id="ARBA00023237"/>
    </source>
</evidence>
<dbReference type="Pfam" id="PF07715">
    <property type="entry name" value="Plug"/>
    <property type="match status" value="1"/>
</dbReference>
<dbReference type="KEGG" id="nia:A8C56_09700"/>
<accession>A0A1A9I3C5</accession>
<dbReference type="SUPFAM" id="SSF49464">
    <property type="entry name" value="Carboxypeptidase regulatory domain-like"/>
    <property type="match status" value="1"/>
</dbReference>
<dbReference type="Gene3D" id="2.40.170.20">
    <property type="entry name" value="TonB-dependent receptor, beta-barrel domain"/>
    <property type="match status" value="1"/>
</dbReference>
<evidence type="ECO:0000256" key="1">
    <source>
        <dbReference type="ARBA" id="ARBA00004571"/>
    </source>
</evidence>
<evidence type="ECO:0000256" key="5">
    <source>
        <dbReference type="ARBA" id="ARBA00023136"/>
    </source>
</evidence>
<dbReference type="NCBIfam" id="TIGR04057">
    <property type="entry name" value="SusC_RagA_signa"/>
    <property type="match status" value="1"/>
</dbReference>
<evidence type="ECO:0000256" key="8">
    <source>
        <dbReference type="SAM" id="SignalP"/>
    </source>
</evidence>
<dbReference type="InterPro" id="IPR008969">
    <property type="entry name" value="CarboxyPept-like_regulatory"/>
</dbReference>
<dbReference type="InterPro" id="IPR023996">
    <property type="entry name" value="TonB-dep_OMP_SusC/RagA"/>
</dbReference>
<dbReference type="Gene3D" id="2.170.130.10">
    <property type="entry name" value="TonB-dependent receptor, plug domain"/>
    <property type="match status" value="1"/>
</dbReference>
<dbReference type="Gene3D" id="2.60.40.1120">
    <property type="entry name" value="Carboxypeptidase-like, regulatory domain"/>
    <property type="match status" value="1"/>
</dbReference>
<sequence>MYWNMNLLINQLKLFKKNLFALLVLCISALQLQAQDRNSISGIITDTSNLPLSGVTVSLEGSSHKTVSEEDGQYKINAVEGNAVLLFSLVGYQSQRVPVRDRHTVNVVMEQDVQDIDEVVVIGYGTKDRRSLTSSLSTIQAKNFENLKTSSMEQLIKGQAAGVQVLQPQGRPGSGINIRVRGIGSINAKNDPLYVIDGMPIEAPGYDQVTDVLSFLNPSDIESITILKDAASTAIYGSRGSNGVVLVTTKSGKNKEKLKLEVGAYYGFQTIPERGKFHMLNGEQYAQYQLERVKAWIEDAGGTFDPNNIPDTYAGYRKYVNYKGTGENWFDNITRTAPTEQYNVTITSGTPKSNMFLSFDYYSVDGVMRNTGYKRYSLRLNTESNPFPFLKIGLRVNPSYNLRQTFNSDLLNSLYLPNPTIAARNSDGSLNKTIGDAEIGNFLYNNWYLVTDNVTDYRNDFRLLTSANVDIQLAEGFYLKNVIGADMNFSRSRYFFPQSIGSPDMWTGNWMTEVDQSWSYGKSSRDEMRNFLIENYLSYTKKFGGKHEIDAMAGHSAQKQDYDADHLEAWNYPDDRIPYVYRQAMGTSGVADDGSDAFKYAIESYLARINYNFDNRYYFNASIRRDGSSRFSQSGRWGTFPSVSVGWDVANESFLKKIRDINVLKLRASYGYTGNANIGSSFAYYPALVNANYTFSNNLATGRYPAYVDKGLTWEKNKEYDFGLDLSILDRRLSFTVDYYNRRTYDLLLNRPTPVLLGAVSVLTNMGEVENKGWEFTVNSVNFNREDFQWNTGFNITFNKNKVLALNDFADPIEVGDEFNGSGYTAVGQPISMFRGYKILGVYKDQAEAEADHNHNPYAYAGSLKIQDTNNDGQITPDDRTIIGNPHPKFIFGMTNNVKYRNFDLSMLINGSWGAQVNVNQFQFIHNMDGVFNLETSVLDRWKSPEQPGKGIMPTTVDHDNQLQYVRLGNSTWIWDASYLSINNVTLGYTLPKFLLQKGKVFTNARFYISVQNAAMFCKSPLNNPEGNFAGTDLQMGNYIQIYPLARTVTFGTNISF</sequence>
<dbReference type="SUPFAM" id="SSF56935">
    <property type="entry name" value="Porins"/>
    <property type="match status" value="1"/>
</dbReference>
<dbReference type="Proteomes" id="UP000077667">
    <property type="component" value="Chromosome"/>
</dbReference>
<dbReference type="InterPro" id="IPR039426">
    <property type="entry name" value="TonB-dep_rcpt-like"/>
</dbReference>
<dbReference type="GO" id="GO:0009279">
    <property type="term" value="C:cell outer membrane"/>
    <property type="evidence" value="ECO:0007669"/>
    <property type="project" value="UniProtKB-SubCell"/>
</dbReference>
<keyword evidence="5 7" id="KW-0472">Membrane</keyword>